<dbReference type="PROSITE" id="PS00622">
    <property type="entry name" value="HTH_LUXR_1"/>
    <property type="match status" value="1"/>
</dbReference>
<evidence type="ECO:0000313" key="6">
    <source>
        <dbReference type="EMBL" id="CAA9501676.1"/>
    </source>
</evidence>
<organism evidence="6">
    <name type="scientific">uncultured Rubrobacteraceae bacterium</name>
    <dbReference type="NCBI Taxonomy" id="349277"/>
    <lineage>
        <taxon>Bacteria</taxon>
        <taxon>Bacillati</taxon>
        <taxon>Actinomycetota</taxon>
        <taxon>Rubrobacteria</taxon>
        <taxon>Rubrobacterales</taxon>
        <taxon>Rubrobacteraceae</taxon>
        <taxon>environmental samples</taxon>
    </lineage>
</organism>
<dbReference type="PROSITE" id="PS50043">
    <property type="entry name" value="HTH_LUXR_2"/>
    <property type="match status" value="1"/>
</dbReference>
<sequence length="229" mass="24425">MTTRVHLADDHTMFRQGLQAILSTRGGVEVVGSSSTGEEAAEQVRKTRPDVIVTQLDMQPKTAEQIISGLRGAFPDSRIVVLTLWDNLPYVQAVSRMAIDALMHKSSSAEELVATIGAVSGDPGGGNAVISLPRGLLQRLSDGPSGGLSERELEVVVLAARGLSNRRIGEELRLSEATVKRHLTNVYLKIGVNSRNEAVRIALAEQWIGLHEITSASADGQASPEGSRG</sequence>
<evidence type="ECO:0000259" key="5">
    <source>
        <dbReference type="PROSITE" id="PS50110"/>
    </source>
</evidence>
<dbReference type="AlphaFoldDB" id="A0A6J4SLB5"/>
<dbReference type="InterPro" id="IPR016032">
    <property type="entry name" value="Sig_transdc_resp-reg_C-effctor"/>
</dbReference>
<dbReference type="EMBL" id="CADCVK010000386">
    <property type="protein sequence ID" value="CAA9501676.1"/>
    <property type="molecule type" value="Genomic_DNA"/>
</dbReference>
<dbReference type="GO" id="GO:0006355">
    <property type="term" value="P:regulation of DNA-templated transcription"/>
    <property type="evidence" value="ECO:0007669"/>
    <property type="project" value="InterPro"/>
</dbReference>
<dbReference type="Pfam" id="PF00196">
    <property type="entry name" value="GerE"/>
    <property type="match status" value="1"/>
</dbReference>
<feature type="domain" description="Response regulatory" evidence="5">
    <location>
        <begin position="4"/>
        <end position="120"/>
    </location>
</feature>
<protein>
    <recommendedName>
        <fullName evidence="7">Two-component transcriptional response regulator, LuxR family</fullName>
    </recommendedName>
</protein>
<reference evidence="6" key="1">
    <citation type="submission" date="2020-02" db="EMBL/GenBank/DDBJ databases">
        <authorList>
            <person name="Meier V. D."/>
        </authorList>
    </citation>
    <scope>NUCLEOTIDE SEQUENCE</scope>
    <source>
        <strain evidence="6">AVDCRST_MAG12</strain>
    </source>
</reference>
<evidence type="ECO:0000256" key="2">
    <source>
        <dbReference type="ARBA" id="ARBA00023125"/>
    </source>
</evidence>
<dbReference type="SUPFAM" id="SSF46894">
    <property type="entry name" value="C-terminal effector domain of the bipartite response regulators"/>
    <property type="match status" value="1"/>
</dbReference>
<dbReference type="SUPFAM" id="SSF52172">
    <property type="entry name" value="CheY-like"/>
    <property type="match status" value="1"/>
</dbReference>
<dbReference type="InterPro" id="IPR000792">
    <property type="entry name" value="Tscrpt_reg_LuxR_C"/>
</dbReference>
<proteinExistence type="predicted"/>
<evidence type="ECO:0000256" key="1">
    <source>
        <dbReference type="ARBA" id="ARBA00022553"/>
    </source>
</evidence>
<dbReference type="CDD" id="cd17535">
    <property type="entry name" value="REC_NarL-like"/>
    <property type="match status" value="1"/>
</dbReference>
<keyword evidence="2" id="KW-0238">DNA-binding</keyword>
<evidence type="ECO:0000256" key="3">
    <source>
        <dbReference type="PROSITE-ProRule" id="PRU00169"/>
    </source>
</evidence>
<gene>
    <name evidence="6" type="ORF">AVDCRST_MAG12-2698</name>
</gene>
<comment type="caution">
    <text evidence="3">Lacks conserved residue(s) required for the propagation of feature annotation.</text>
</comment>
<dbReference type="GO" id="GO:0000160">
    <property type="term" value="P:phosphorelay signal transduction system"/>
    <property type="evidence" value="ECO:0007669"/>
    <property type="project" value="InterPro"/>
</dbReference>
<name>A0A6J4SLB5_9ACTN</name>
<dbReference type="PRINTS" id="PR00038">
    <property type="entry name" value="HTHLUXR"/>
</dbReference>
<keyword evidence="1" id="KW-0597">Phosphoprotein</keyword>
<dbReference type="InterPro" id="IPR039420">
    <property type="entry name" value="WalR-like"/>
</dbReference>
<dbReference type="CDD" id="cd06170">
    <property type="entry name" value="LuxR_C_like"/>
    <property type="match status" value="1"/>
</dbReference>
<dbReference type="InterPro" id="IPR011006">
    <property type="entry name" value="CheY-like_superfamily"/>
</dbReference>
<dbReference type="PROSITE" id="PS50110">
    <property type="entry name" value="RESPONSE_REGULATORY"/>
    <property type="match status" value="1"/>
</dbReference>
<feature type="domain" description="HTH luxR-type" evidence="4">
    <location>
        <begin position="141"/>
        <end position="206"/>
    </location>
</feature>
<accession>A0A6J4SLB5</accession>
<dbReference type="PANTHER" id="PTHR43214:SF42">
    <property type="entry name" value="TRANSCRIPTIONAL REGULATORY PROTEIN DESR"/>
    <property type="match status" value="1"/>
</dbReference>
<dbReference type="Pfam" id="PF00072">
    <property type="entry name" value="Response_reg"/>
    <property type="match status" value="1"/>
</dbReference>
<dbReference type="InterPro" id="IPR058245">
    <property type="entry name" value="NreC/VraR/RcsB-like_REC"/>
</dbReference>
<dbReference type="Gene3D" id="3.40.50.2300">
    <property type="match status" value="1"/>
</dbReference>
<evidence type="ECO:0008006" key="7">
    <source>
        <dbReference type="Google" id="ProtNLM"/>
    </source>
</evidence>
<dbReference type="GO" id="GO:0003677">
    <property type="term" value="F:DNA binding"/>
    <property type="evidence" value="ECO:0007669"/>
    <property type="project" value="UniProtKB-KW"/>
</dbReference>
<dbReference type="SMART" id="SM00421">
    <property type="entry name" value="HTH_LUXR"/>
    <property type="match status" value="1"/>
</dbReference>
<dbReference type="InterPro" id="IPR001789">
    <property type="entry name" value="Sig_transdc_resp-reg_receiver"/>
</dbReference>
<evidence type="ECO:0000259" key="4">
    <source>
        <dbReference type="PROSITE" id="PS50043"/>
    </source>
</evidence>
<dbReference type="PANTHER" id="PTHR43214">
    <property type="entry name" value="TWO-COMPONENT RESPONSE REGULATOR"/>
    <property type="match status" value="1"/>
</dbReference>
<dbReference type="SMART" id="SM00448">
    <property type="entry name" value="REC"/>
    <property type="match status" value="1"/>
</dbReference>